<accession>A0A0K6I133</accession>
<dbReference type="AlphaFoldDB" id="A0A0K6I133"/>
<organism evidence="1 2">
    <name type="scientific">Thiomonas bhubaneswarensis</name>
    <dbReference type="NCBI Taxonomy" id="339866"/>
    <lineage>
        <taxon>Bacteria</taxon>
        <taxon>Pseudomonadati</taxon>
        <taxon>Pseudomonadota</taxon>
        <taxon>Betaproteobacteria</taxon>
        <taxon>Burkholderiales</taxon>
        <taxon>Thiomonas</taxon>
    </lineage>
</organism>
<sequence length="92" mass="9728">MHNDLLELPQRVIAFARIGLRPSPADIEAAIRRLDQAESSMQALGHSAIGLQPARAALASLRWGHLPHRDACVSAVASLAAVMAQGIALEDA</sequence>
<protein>
    <submittedName>
        <fullName evidence="1">Uncharacterized protein</fullName>
    </submittedName>
</protein>
<proteinExistence type="predicted"/>
<evidence type="ECO:0000313" key="2">
    <source>
        <dbReference type="Proteomes" id="UP000183649"/>
    </source>
</evidence>
<keyword evidence="2" id="KW-1185">Reference proteome</keyword>
<dbReference type="EMBL" id="CYHF01000005">
    <property type="protein sequence ID" value="CUA97002.1"/>
    <property type="molecule type" value="Genomic_DNA"/>
</dbReference>
<dbReference type="OrthoDB" id="9153453at2"/>
<reference evidence="2" key="1">
    <citation type="submission" date="2015-08" db="EMBL/GenBank/DDBJ databases">
        <authorList>
            <person name="Varghese N."/>
        </authorList>
    </citation>
    <scope>NUCLEOTIDE SEQUENCE [LARGE SCALE GENOMIC DNA]</scope>
    <source>
        <strain evidence="2">DSM 18181</strain>
    </source>
</reference>
<dbReference type="Proteomes" id="UP000183649">
    <property type="component" value="Unassembled WGS sequence"/>
</dbReference>
<dbReference type="STRING" id="339866.GCA_001418255_01561"/>
<evidence type="ECO:0000313" key="1">
    <source>
        <dbReference type="EMBL" id="CUA97002.1"/>
    </source>
</evidence>
<name>A0A0K6I133_9BURK</name>
<gene>
    <name evidence="1" type="ORF">Ga0061069_10555</name>
</gene>
<dbReference type="RefSeq" id="WP_055450467.1">
    <property type="nucleotide sequence ID" value="NZ_CYHF01000005.1"/>
</dbReference>